<name>A0AAV6Q072_SOLSE</name>
<proteinExistence type="predicted"/>
<protein>
    <recommendedName>
        <fullName evidence="3">Ig-like domain-containing protein</fullName>
    </recommendedName>
</protein>
<dbReference type="GO" id="GO:0070374">
    <property type="term" value="P:positive regulation of ERK1 and ERK2 cascade"/>
    <property type="evidence" value="ECO:0007669"/>
    <property type="project" value="TreeGrafter"/>
</dbReference>
<dbReference type="GO" id="GO:0042110">
    <property type="term" value="P:T cell activation"/>
    <property type="evidence" value="ECO:0007669"/>
    <property type="project" value="TreeGrafter"/>
</dbReference>
<evidence type="ECO:0000256" key="1">
    <source>
        <dbReference type="SAM" id="Phobius"/>
    </source>
</evidence>
<dbReference type="GO" id="GO:0035723">
    <property type="term" value="P:interleukin-15-mediated signaling pathway"/>
    <property type="evidence" value="ECO:0007669"/>
    <property type="project" value="TreeGrafter"/>
</dbReference>
<dbReference type="PANTHER" id="PTHR11422:SF5">
    <property type="entry name" value="DIVERSE IMMUNOGLOBULIN DOMAIN-CONTAINING PROTEIN 1.1 ISOFORM X1-RELATED"/>
    <property type="match status" value="1"/>
</dbReference>
<organism evidence="4 5">
    <name type="scientific">Solea senegalensis</name>
    <name type="common">Senegalese sole</name>
    <dbReference type="NCBI Taxonomy" id="28829"/>
    <lineage>
        <taxon>Eukaryota</taxon>
        <taxon>Metazoa</taxon>
        <taxon>Chordata</taxon>
        <taxon>Craniata</taxon>
        <taxon>Vertebrata</taxon>
        <taxon>Euteleostomi</taxon>
        <taxon>Actinopterygii</taxon>
        <taxon>Neopterygii</taxon>
        <taxon>Teleostei</taxon>
        <taxon>Neoteleostei</taxon>
        <taxon>Acanthomorphata</taxon>
        <taxon>Carangaria</taxon>
        <taxon>Pleuronectiformes</taxon>
        <taxon>Pleuronectoidei</taxon>
        <taxon>Soleidae</taxon>
        <taxon>Solea</taxon>
    </lineage>
</organism>
<feature type="transmembrane region" description="Helical" evidence="1">
    <location>
        <begin position="253"/>
        <end position="276"/>
    </location>
</feature>
<keyword evidence="1" id="KW-0472">Membrane</keyword>
<dbReference type="GO" id="GO:0009897">
    <property type="term" value="C:external side of plasma membrane"/>
    <property type="evidence" value="ECO:0007669"/>
    <property type="project" value="TreeGrafter"/>
</dbReference>
<dbReference type="EMBL" id="JAGKHQ010000020">
    <property type="protein sequence ID" value="KAG7479331.1"/>
    <property type="molecule type" value="Genomic_DNA"/>
</dbReference>
<reference evidence="4 5" key="1">
    <citation type="journal article" date="2021" name="Sci. Rep.">
        <title>Chromosome anchoring in Senegalese sole (Solea senegalensis) reveals sex-associated markers and genome rearrangements in flatfish.</title>
        <authorList>
            <person name="Guerrero-Cozar I."/>
            <person name="Gomez-Garrido J."/>
            <person name="Berbel C."/>
            <person name="Martinez-Blanch J.F."/>
            <person name="Alioto T."/>
            <person name="Claros M.G."/>
            <person name="Gagnaire P.A."/>
            <person name="Manchado M."/>
        </authorList>
    </citation>
    <scope>NUCLEOTIDE SEQUENCE [LARGE SCALE GENOMIC DNA]</scope>
    <source>
        <strain evidence="4">Sse05_10M</strain>
    </source>
</reference>
<dbReference type="PROSITE" id="PS50835">
    <property type="entry name" value="IG_LIKE"/>
    <property type="match status" value="1"/>
</dbReference>
<dbReference type="AlphaFoldDB" id="A0AAV6Q072"/>
<dbReference type="GO" id="GO:1990782">
    <property type="term" value="F:protein tyrosine kinase binding"/>
    <property type="evidence" value="ECO:0007669"/>
    <property type="project" value="TreeGrafter"/>
</dbReference>
<evidence type="ECO:0000259" key="3">
    <source>
        <dbReference type="PROSITE" id="PS50835"/>
    </source>
</evidence>
<comment type="caution">
    <text evidence="4">The sequence shown here is derived from an EMBL/GenBank/DDBJ whole genome shotgun (WGS) entry which is preliminary data.</text>
</comment>
<feature type="signal peptide" evidence="2">
    <location>
        <begin position="1"/>
        <end position="28"/>
    </location>
</feature>
<accession>A0AAV6Q072</accession>
<sequence length="291" mass="32752">MRKTTMMNRKGLKGVLLLTCLFLTGVWCKNNAAFVYSRIGGDILLPCSNLKASNCSLISWSFYGGVQVRFTYEVRGGQMRADTDKANRLSVTSNCSLLLHDLRLDDIGTYRCLWQEEPVCDVYLSLLTITAFSKITDLHPGGNLILSCHISTFFDLGSCRSYSNEFRLSWVMENGTELPTESRYELIAPTRCNITLVTKLQREDNNRKWRCQVNPTNNSRVAFQDFTSAFLFENPSTDEDPIPSPVRDCEVQLPISSIVLCVALPIMVIIVGFFTWRKDSVRGKALADAGI</sequence>
<keyword evidence="1" id="KW-1133">Transmembrane helix</keyword>
<dbReference type="InterPro" id="IPR007110">
    <property type="entry name" value="Ig-like_dom"/>
</dbReference>
<evidence type="ECO:0000313" key="5">
    <source>
        <dbReference type="Proteomes" id="UP000693946"/>
    </source>
</evidence>
<dbReference type="Proteomes" id="UP000693946">
    <property type="component" value="Linkage Group LG8"/>
</dbReference>
<dbReference type="GO" id="GO:0042289">
    <property type="term" value="F:MHC class II protein binding"/>
    <property type="evidence" value="ECO:0007669"/>
    <property type="project" value="TreeGrafter"/>
</dbReference>
<evidence type="ECO:0000313" key="4">
    <source>
        <dbReference type="EMBL" id="KAG7479331.1"/>
    </source>
</evidence>
<keyword evidence="1" id="KW-0812">Transmembrane</keyword>
<gene>
    <name evidence="4" type="ORF">JOB18_023260</name>
</gene>
<feature type="domain" description="Ig-like" evidence="3">
    <location>
        <begin position="118"/>
        <end position="222"/>
    </location>
</feature>
<dbReference type="PANTHER" id="PTHR11422">
    <property type="entry name" value="T-CELL SURFACE GLYCOPROTEIN CD4"/>
    <property type="match status" value="1"/>
</dbReference>
<keyword evidence="2" id="KW-0732">Signal</keyword>
<dbReference type="Pfam" id="PF07686">
    <property type="entry name" value="V-set"/>
    <property type="match status" value="1"/>
</dbReference>
<evidence type="ECO:0000256" key="2">
    <source>
        <dbReference type="SAM" id="SignalP"/>
    </source>
</evidence>
<feature type="chain" id="PRO_5043989265" description="Ig-like domain-containing protein" evidence="2">
    <location>
        <begin position="29"/>
        <end position="291"/>
    </location>
</feature>
<dbReference type="InterPro" id="IPR013106">
    <property type="entry name" value="Ig_V-set"/>
</dbReference>
<dbReference type="GO" id="GO:0045121">
    <property type="term" value="C:membrane raft"/>
    <property type="evidence" value="ECO:0007669"/>
    <property type="project" value="TreeGrafter"/>
</dbReference>
<keyword evidence="5" id="KW-1185">Reference proteome</keyword>